<dbReference type="SMART" id="SM00827">
    <property type="entry name" value="PKS_AT"/>
    <property type="match status" value="1"/>
</dbReference>
<dbReference type="Pfam" id="PF13452">
    <property type="entry name" value="FAS1_DH_region"/>
    <property type="match status" value="1"/>
</dbReference>
<comment type="catalytic activity">
    <reaction evidence="14">
        <text>holo-[ACP] + acetyl-CoA = acetyl-[ACP] + CoA</text>
        <dbReference type="Rhea" id="RHEA:41788"/>
        <dbReference type="Rhea" id="RHEA-COMP:9621"/>
        <dbReference type="Rhea" id="RHEA-COMP:9685"/>
        <dbReference type="ChEBI" id="CHEBI:57287"/>
        <dbReference type="ChEBI" id="CHEBI:57288"/>
        <dbReference type="ChEBI" id="CHEBI:64479"/>
        <dbReference type="ChEBI" id="CHEBI:78446"/>
        <dbReference type="EC" id="2.3.1.38"/>
    </reaction>
</comment>
<dbReference type="Gene3D" id="6.10.60.10">
    <property type="match status" value="1"/>
</dbReference>
<gene>
    <name evidence="19" type="ORF">FNYG_11148</name>
</gene>
<dbReference type="CDD" id="cd03447">
    <property type="entry name" value="FAS_MaoC"/>
    <property type="match status" value="1"/>
</dbReference>
<dbReference type="Pfam" id="PF17828">
    <property type="entry name" value="FAS_N"/>
    <property type="match status" value="1"/>
</dbReference>
<dbReference type="Gene3D" id="3.30.70.3320">
    <property type="match status" value="1"/>
</dbReference>
<evidence type="ECO:0000256" key="3">
    <source>
        <dbReference type="ARBA" id="ARBA00022679"/>
    </source>
</evidence>
<feature type="domain" description="Malonyl-CoA:ACP transacylase (MAT)" evidence="18">
    <location>
        <begin position="1675"/>
        <end position="2052"/>
    </location>
</feature>
<keyword evidence="20" id="KW-1185">Reference proteome</keyword>
<comment type="catalytic activity">
    <reaction evidence="1">
        <text>a (3R)-hydroxyacyl-[ACP] = a (2E)-enoyl-[ACP] + H2O</text>
        <dbReference type="Rhea" id="RHEA:13097"/>
        <dbReference type="Rhea" id="RHEA-COMP:9925"/>
        <dbReference type="Rhea" id="RHEA-COMP:9945"/>
        <dbReference type="ChEBI" id="CHEBI:15377"/>
        <dbReference type="ChEBI" id="CHEBI:78784"/>
        <dbReference type="ChEBI" id="CHEBI:78827"/>
        <dbReference type="EC" id="4.2.1.59"/>
    </reaction>
</comment>
<dbReference type="InterPro" id="IPR050830">
    <property type="entry name" value="Fungal_FAS"/>
</dbReference>
<dbReference type="InterPro" id="IPR039569">
    <property type="entry name" value="FAS1-like_DH_region"/>
</dbReference>
<dbReference type="GO" id="GO:0004312">
    <property type="term" value="F:fatty acid synthase activity"/>
    <property type="evidence" value="ECO:0007669"/>
    <property type="project" value="InterPro"/>
</dbReference>
<evidence type="ECO:0000313" key="20">
    <source>
        <dbReference type="Proteomes" id="UP000236664"/>
    </source>
</evidence>
<dbReference type="InterPro" id="IPR040883">
    <property type="entry name" value="FAS_meander"/>
</dbReference>
<dbReference type="SUPFAM" id="SSF54637">
    <property type="entry name" value="Thioesterase/thiol ester dehydrase-isomerase"/>
    <property type="match status" value="2"/>
</dbReference>
<dbReference type="InterPro" id="IPR014043">
    <property type="entry name" value="Acyl_transferase_dom"/>
</dbReference>
<dbReference type="InterPro" id="IPR002539">
    <property type="entry name" value="MaoC-like_dom"/>
</dbReference>
<dbReference type="Pfam" id="PF01575">
    <property type="entry name" value="MaoC_dehydratas"/>
    <property type="match status" value="1"/>
</dbReference>
<evidence type="ECO:0000256" key="6">
    <source>
        <dbReference type="ARBA" id="ARBA00023002"/>
    </source>
</evidence>
<keyword evidence="7 15" id="KW-0520">NAD</keyword>
<feature type="active site" description="For acetyltransferase activity" evidence="16">
    <location>
        <position position="296"/>
    </location>
</feature>
<dbReference type="GO" id="GO:0005835">
    <property type="term" value="C:fatty acid synthase complex"/>
    <property type="evidence" value="ECO:0007669"/>
    <property type="project" value="UniProtKB-UniRule"/>
</dbReference>
<dbReference type="Gene3D" id="3.40.366.10">
    <property type="entry name" value="Malonyl-Coenzyme A Acyl Carrier Protein, domain 2"/>
    <property type="match status" value="3"/>
</dbReference>
<dbReference type="STRING" id="42673.A0A2K0VZR5"/>
<evidence type="ECO:0000256" key="12">
    <source>
        <dbReference type="ARBA" id="ARBA00048536"/>
    </source>
</evidence>
<dbReference type="InterPro" id="IPR016452">
    <property type="entry name" value="Fas1/AflB-like"/>
</dbReference>
<evidence type="ECO:0000256" key="7">
    <source>
        <dbReference type="ARBA" id="ARBA00023027"/>
    </source>
</evidence>
<comment type="catalytic activity">
    <reaction evidence="11">
        <text>holo-[ACP] + malonyl-CoA = malonyl-[ACP] + CoA</text>
        <dbReference type="Rhea" id="RHEA:41792"/>
        <dbReference type="Rhea" id="RHEA-COMP:9623"/>
        <dbReference type="Rhea" id="RHEA-COMP:9685"/>
        <dbReference type="ChEBI" id="CHEBI:57287"/>
        <dbReference type="ChEBI" id="CHEBI:57384"/>
        <dbReference type="ChEBI" id="CHEBI:64479"/>
        <dbReference type="ChEBI" id="CHEBI:78449"/>
        <dbReference type="EC" id="2.3.1.39"/>
    </reaction>
</comment>
<dbReference type="Gene3D" id="3.10.129.10">
    <property type="entry name" value="Hotdog Thioesterase"/>
    <property type="match status" value="1"/>
</dbReference>
<evidence type="ECO:0000256" key="4">
    <source>
        <dbReference type="ARBA" id="ARBA00022801"/>
    </source>
</evidence>
<dbReference type="Pfam" id="PF17951">
    <property type="entry name" value="FAS_meander"/>
    <property type="match status" value="1"/>
</dbReference>
<dbReference type="GO" id="GO:0004318">
    <property type="term" value="F:enoyl-[acyl-carrier-protein] reductase (NADH) activity"/>
    <property type="evidence" value="ECO:0007669"/>
    <property type="project" value="UniProtKB-UniRule"/>
</dbReference>
<dbReference type="InterPro" id="IPR003965">
    <property type="entry name" value="Fatty_acid_synthase"/>
</dbReference>
<dbReference type="InterPro" id="IPR041099">
    <property type="entry name" value="FAS1_N"/>
</dbReference>
<dbReference type="Pfam" id="PF16073">
    <property type="entry name" value="SAT"/>
    <property type="match status" value="1"/>
</dbReference>
<dbReference type="Gene3D" id="6.10.140.1400">
    <property type="match status" value="1"/>
</dbReference>
<sequence>MESEVSSMNGDQSSSPTPSSSTSVTVPTNTRSFIYDQELQFNRSVAKHVYEATATLRIAFLCGFQPYTDVESLAHSETVSQLHYWSSFINFVNDPANNQAFTREEILEVTRALVQCAEDTVLAGNDIHTIVAHLQIPQSEKRRIIKTFVKANSMLGNQAGFEVSNLVRSSLDGESTIYVIFGGQGNSDDYFAELAELYDVYQPLVGELVKSASDLFKHLTEKMDVNDCFPEGMDLIAWLDKDNDTPIPSKPYLLSSAISFPLITLLQLLHFKISFHYSGCSLKGIQRFLAGVTGHSQGIIAAATIAAVDSPASFHKLSLQAMTVSFSMGVRIHQWYGLHVLPRLITEACLAEGQQIPTPMLSVRGLSMEALTTTVKDLNKMLPRTKVQMEVGLRNSDSNYVVTGDPMSLRGLCTHFDRKKKALDIVYQFLPAAAPYHNSCLSVAASRAIEDCQEIILRGCDLKMPVFSTVDGSDLRNNERANLVPDLIQMVCCQVVNWPAALNMPDATHILDFGPGGAQGVGVLANSLKAGQGVRVIHATVLNGSNTELGYKPDLFDRSQEASERISKLQPWADSFQPTLTRFTENKLVVSTRFTRLFLQQPIMVAAMTPTTSSWDFVAAVMKAGYHVELACGGFHDRGSLSAAITAIADQVDPGKGITCNVIYSSPTSLRWQIDELEQLVTVGYQIDGLSIGAGVPSVEVVQGYVERLQLQHVALKPGSTEAIERTLRIAKALQPLPVVLQWTGGRGGGHHSNEDFHAPLISMYGKIRAQDNVILVVGSGFGGSSDTLPYITGKWASDMGLPPMPVDGILLGSRVMVSKEAHTSPETKHLIVATEGAPDNEWSGTSSRPTGGVLSVISEMRQPIHKIATRAVRLWHELDKTIFCLGPKERVAEITKRRDEIIRRLNHDYHRVWFGCSGPTRDPVDLDEMSYSEVLHRFVELAYVTAERRWVHPSWKKLFSELLTRTMSRLHRTSDSRSETLVEDLDDPYSTLATLTDASTQFITYEDSIYFLQLFRRGGQKPVPFIPVLDADFETWFKKDSLWQSEDIAAVPNHDAERVCILHGPVAAQYSTKVDEPVSKILGNIHTAWVTAILETHYQGQSELVPVFDNSPFHGSQVASSNNHTEISTPPLNHGLYTLEQWIVHIVQSRDKNLNWAKTLLASPRVLDGRRLVPNPFIAMLSGLRSMDIHVAENSKTGIGAGFTFSKCPLEETHLDVLDLTLQSNNEISIQISHYPTLQRTPITLTHHLSYQHSKLAMNESLSDRSAMIRDFYHRIWLGTSHESSHVSIYDEFDCEPYTVTADAIRKYNECTRLPASMSSTLWATSEVPLDFAVVIAWKALVKPLFSRELEADILKLLHVSNEITLRPDHSPPMVHDVLHTKSKVTEVVLQPSGKMVQVEAHVFRGESCILGLKTRFLLVGNDTHRDQLFRRSILPPSEILLKDETSAMQLVQSSWFQPLSGISDLVGKSVVFQLEDLMHLDENGQIQCHQITGCAMLNGSIVGKCYLKTPDDTYLNLMGSILSQQTDCPSQAALFEIPLDLFKEEDISFTAATCEQTIAYSVASGDFNPIHVSPVFASLAGLSSPIVHGMHLSAEVLQIVYTWLCGGTMSRLKKSHVLFAGKVCAGDRLGVSIKHTAMHRGLRVVEVQVRKTTTEELVFLGIYEIEQPPTAFLFTGQGSQKKGMGMDLRDKSAAARRIWDTADDHFQHEYGFRITDIVRHDPSSLTVHFGGVHGRRVRSNYMALTYERVGLDGQIIEEKLFPTINEHTAKYVFTSESGLLSSTQFTQPALGLMELAIMADLEARQLIPANVTFAGHSLGEYSALMAVGSTMSLEVFISTVFYRGLVMQSTVTYDHHGRSKYAMCAVDPTRVSPDFDGHKLGLLVAQIASEGQWLLEVVNYNVVDSQYVCAGEAIALHCLCVVLDRIHHASKPFFDDGSFSLTDTVRESVKEIKNLRSPVVLGRSKASIPLKGLDVPFHSSHLRSGVDAFRRRLQRSIKLDKAGSTKLIGQYIPNLTGKPFEVTRQYFNEVLRLTGSIPIQQALESWDRATYTI</sequence>
<keyword evidence="9" id="KW-0511">Multifunctional enzyme</keyword>
<dbReference type="Gene3D" id="3.30.70.2430">
    <property type="match status" value="1"/>
</dbReference>
<comment type="catalytic activity">
    <reaction evidence="10">
        <text>acetyl-CoA + n malonyl-CoA + 2n NADPH + 4n H(+) = a long-chain-acyl-CoA + n CoA + n CO2 + 2n NADP(+).</text>
        <dbReference type="EC" id="2.3.1.86"/>
    </reaction>
</comment>
<dbReference type="GO" id="GO:0004321">
    <property type="term" value="F:fatty-acyl-CoA synthase activity"/>
    <property type="evidence" value="ECO:0007669"/>
    <property type="project" value="UniProtKB-EC"/>
</dbReference>
<dbReference type="PIRSF" id="PIRSF005562">
    <property type="entry name" value="FAS_yeast_beta"/>
    <property type="match status" value="1"/>
</dbReference>
<feature type="compositionally biased region" description="Polar residues" evidence="17">
    <location>
        <begin position="1"/>
        <end position="12"/>
    </location>
</feature>
<keyword evidence="5 15" id="KW-0521">NADP</keyword>
<name>A0A2K0VZR5_GIBNY</name>
<comment type="caution">
    <text evidence="19">The sequence shown here is derived from an EMBL/GenBank/DDBJ whole genome shotgun (WGS) entry which is preliminary data.</text>
</comment>
<dbReference type="InterPro" id="IPR032088">
    <property type="entry name" value="SAT"/>
</dbReference>
<comment type="catalytic activity">
    <reaction evidence="13">
        <text>a 2,3-saturated acyl-[ACP] + NAD(+) = a (2E)-enoyl-[ACP] + NADH + H(+)</text>
        <dbReference type="Rhea" id="RHEA:10240"/>
        <dbReference type="Rhea" id="RHEA-COMP:9925"/>
        <dbReference type="Rhea" id="RHEA-COMP:9926"/>
        <dbReference type="ChEBI" id="CHEBI:15378"/>
        <dbReference type="ChEBI" id="CHEBI:57540"/>
        <dbReference type="ChEBI" id="CHEBI:57945"/>
        <dbReference type="ChEBI" id="CHEBI:78784"/>
        <dbReference type="ChEBI" id="CHEBI:78785"/>
        <dbReference type="EC" id="1.3.1.9"/>
    </reaction>
</comment>
<dbReference type="PANTHER" id="PTHR10982">
    <property type="entry name" value="MALONYL COA-ACYL CARRIER PROTEIN TRANSACYLASE"/>
    <property type="match status" value="1"/>
</dbReference>
<feature type="region of interest" description="Disordered" evidence="17">
    <location>
        <begin position="1"/>
        <end position="26"/>
    </location>
</feature>
<evidence type="ECO:0000256" key="10">
    <source>
        <dbReference type="ARBA" id="ARBA00048237"/>
    </source>
</evidence>
<organism evidence="19 20">
    <name type="scientific">Gibberella nygamai</name>
    <name type="common">Bean root rot disease fungus</name>
    <name type="synonym">Fusarium nygamai</name>
    <dbReference type="NCBI Taxonomy" id="42673"/>
    <lineage>
        <taxon>Eukaryota</taxon>
        <taxon>Fungi</taxon>
        <taxon>Dikarya</taxon>
        <taxon>Ascomycota</taxon>
        <taxon>Pezizomycotina</taxon>
        <taxon>Sordariomycetes</taxon>
        <taxon>Hypocreomycetidae</taxon>
        <taxon>Hypocreales</taxon>
        <taxon>Nectriaceae</taxon>
        <taxon>Fusarium</taxon>
        <taxon>Fusarium fujikuroi species complex</taxon>
    </lineage>
</organism>
<reference evidence="19 20" key="1">
    <citation type="submission" date="2017-06" db="EMBL/GenBank/DDBJ databases">
        <title>Genome of Fusarium nygamai isolate CS10214.</title>
        <authorList>
            <person name="Gardiner D.M."/>
            <person name="Obanor F."/>
            <person name="Kazan K."/>
        </authorList>
    </citation>
    <scope>NUCLEOTIDE SEQUENCE [LARGE SCALE GENOMIC DNA]</scope>
    <source>
        <strain evidence="19 20">CS10214</strain>
    </source>
</reference>
<dbReference type="InterPro" id="IPR013785">
    <property type="entry name" value="Aldolase_TIM"/>
</dbReference>
<dbReference type="InterPro" id="IPR016035">
    <property type="entry name" value="Acyl_Trfase/lysoPLipase"/>
</dbReference>
<keyword evidence="8" id="KW-0456">Lyase</keyword>
<keyword evidence="4 15" id="KW-0378">Hydrolase</keyword>
<dbReference type="Gene3D" id="1.20.1050.120">
    <property type="match status" value="1"/>
</dbReference>
<proteinExistence type="inferred from homology"/>
<evidence type="ECO:0000256" key="8">
    <source>
        <dbReference type="ARBA" id="ARBA00023239"/>
    </source>
</evidence>
<dbReference type="OrthoDB" id="4251012at2759"/>
<keyword evidence="3 15" id="KW-0808">Transferase</keyword>
<evidence type="ECO:0000256" key="11">
    <source>
        <dbReference type="ARBA" id="ARBA00048462"/>
    </source>
</evidence>
<evidence type="ECO:0000256" key="15">
    <source>
        <dbReference type="PIRNR" id="PIRNR005562"/>
    </source>
</evidence>
<dbReference type="SUPFAM" id="SSF51412">
    <property type="entry name" value="Inosine monophosphate dehydrogenase (IMPDH)"/>
    <property type="match status" value="1"/>
</dbReference>
<dbReference type="InterPro" id="IPR029069">
    <property type="entry name" value="HotDog_dom_sf"/>
</dbReference>
<dbReference type="GO" id="GO:0004313">
    <property type="term" value="F:[acyl-carrier-protein] S-acetyltransferase activity"/>
    <property type="evidence" value="ECO:0007669"/>
    <property type="project" value="UniProtKB-EC"/>
</dbReference>
<dbReference type="Gene3D" id="1.20.930.70">
    <property type="match status" value="1"/>
</dbReference>
<evidence type="ECO:0000256" key="9">
    <source>
        <dbReference type="ARBA" id="ARBA00023268"/>
    </source>
</evidence>
<dbReference type="InterPro" id="IPR001227">
    <property type="entry name" value="Ac_transferase_dom_sf"/>
</dbReference>
<dbReference type="PANTHER" id="PTHR10982:SF21">
    <property type="entry name" value="FATTY ACID SYNTHASE SUBUNIT BETA"/>
    <property type="match status" value="1"/>
</dbReference>
<evidence type="ECO:0000256" key="5">
    <source>
        <dbReference type="ARBA" id="ARBA00022857"/>
    </source>
</evidence>
<comment type="similarity">
    <text evidence="2 15">Belongs to the fungal fatty acid synthetase subunit beta family.</text>
</comment>
<evidence type="ECO:0000256" key="13">
    <source>
        <dbReference type="ARBA" id="ARBA00048572"/>
    </source>
</evidence>
<evidence type="ECO:0000256" key="16">
    <source>
        <dbReference type="PIRSR" id="PIRSR005562-1"/>
    </source>
</evidence>
<protein>
    <recommendedName>
        <fullName evidence="18">Malonyl-CoA:ACP transacylase (MAT) domain-containing protein</fullName>
    </recommendedName>
</protein>
<dbReference type="EMBL" id="MTQA01000168">
    <property type="protein sequence ID" value="PNP75519.1"/>
    <property type="molecule type" value="Genomic_DNA"/>
</dbReference>
<evidence type="ECO:0000256" key="1">
    <source>
        <dbReference type="ARBA" id="ARBA00001055"/>
    </source>
</evidence>
<dbReference type="GO" id="GO:0004314">
    <property type="term" value="F:[acyl-carrier-protein] S-malonyltransferase activity"/>
    <property type="evidence" value="ECO:0007669"/>
    <property type="project" value="UniProtKB-EC"/>
</dbReference>
<evidence type="ECO:0000259" key="18">
    <source>
        <dbReference type="SMART" id="SM00827"/>
    </source>
</evidence>
<keyword evidence="6 15" id="KW-0560">Oxidoreductase</keyword>
<evidence type="ECO:0000256" key="17">
    <source>
        <dbReference type="SAM" id="MobiDB-lite"/>
    </source>
</evidence>
<evidence type="ECO:0000256" key="14">
    <source>
        <dbReference type="ARBA" id="ARBA00048835"/>
    </source>
</evidence>
<dbReference type="Pfam" id="PF00698">
    <property type="entry name" value="Acyl_transf_1"/>
    <property type="match status" value="1"/>
</dbReference>
<dbReference type="PRINTS" id="PR01483">
    <property type="entry name" value="FASYNTHASE"/>
</dbReference>
<dbReference type="Gene3D" id="3.20.20.70">
    <property type="entry name" value="Aldolase class I"/>
    <property type="match status" value="1"/>
</dbReference>
<dbReference type="Proteomes" id="UP000236664">
    <property type="component" value="Unassembled WGS sequence"/>
</dbReference>
<evidence type="ECO:0000256" key="2">
    <source>
        <dbReference type="ARBA" id="ARBA00010009"/>
    </source>
</evidence>
<dbReference type="Pfam" id="PF08354">
    <property type="entry name" value="Fas1-AflB-like_hel"/>
    <property type="match status" value="1"/>
</dbReference>
<dbReference type="Gene3D" id="3.30.1120.100">
    <property type="match status" value="1"/>
</dbReference>
<evidence type="ECO:0000313" key="19">
    <source>
        <dbReference type="EMBL" id="PNP75519.1"/>
    </source>
</evidence>
<feature type="compositionally biased region" description="Low complexity" evidence="17">
    <location>
        <begin position="13"/>
        <end position="26"/>
    </location>
</feature>
<dbReference type="GO" id="GO:0019171">
    <property type="term" value="F:(3R)-hydroxyacyl-[acyl-carrier-protein] dehydratase activity"/>
    <property type="evidence" value="ECO:0007669"/>
    <property type="project" value="UniProtKB-EC"/>
</dbReference>
<dbReference type="SUPFAM" id="SSF52151">
    <property type="entry name" value="FabD/lysophospholipase-like"/>
    <property type="match status" value="2"/>
</dbReference>
<dbReference type="GO" id="GO:0016297">
    <property type="term" value="F:fatty acyl-[ACP] hydrolase activity"/>
    <property type="evidence" value="ECO:0007669"/>
    <property type="project" value="UniProtKB-EC"/>
</dbReference>
<dbReference type="InterPro" id="IPR013565">
    <property type="entry name" value="Fas1/AflB-like_central"/>
</dbReference>
<accession>A0A2K0VZR5</accession>
<comment type="catalytic activity">
    <reaction evidence="12">
        <text>(9Z)-octadecenoyl-[ACP] + H2O = (9Z)-octadecenoate + holo-[ACP] + H(+)</text>
        <dbReference type="Rhea" id="RHEA:15057"/>
        <dbReference type="Rhea" id="RHEA-COMP:9685"/>
        <dbReference type="Rhea" id="RHEA-COMP:9924"/>
        <dbReference type="ChEBI" id="CHEBI:15377"/>
        <dbReference type="ChEBI" id="CHEBI:15378"/>
        <dbReference type="ChEBI" id="CHEBI:30823"/>
        <dbReference type="ChEBI" id="CHEBI:64479"/>
        <dbReference type="ChEBI" id="CHEBI:78783"/>
        <dbReference type="EC" id="3.1.2.14"/>
    </reaction>
</comment>
<feature type="active site" description="For malonyltransferase activity" evidence="16">
    <location>
        <position position="1819"/>
    </location>
</feature>
<dbReference type="GO" id="GO:0006633">
    <property type="term" value="P:fatty acid biosynthetic process"/>
    <property type="evidence" value="ECO:0007669"/>
    <property type="project" value="InterPro"/>
</dbReference>